<comment type="caution">
    <text evidence="1">The sequence shown here is derived from an EMBL/GenBank/DDBJ whole genome shotgun (WGS) entry which is preliminary data.</text>
</comment>
<dbReference type="Pfam" id="PF05159">
    <property type="entry name" value="Capsule_synth"/>
    <property type="match status" value="1"/>
</dbReference>
<gene>
    <name evidence="1" type="ORF">FHS88_002621</name>
</gene>
<evidence type="ECO:0008006" key="3">
    <source>
        <dbReference type="Google" id="ProtNLM"/>
    </source>
</evidence>
<dbReference type="Proteomes" id="UP000562254">
    <property type="component" value="Unassembled WGS sequence"/>
</dbReference>
<name>A0A840XRD9_9PROT</name>
<protein>
    <recommendedName>
        <fullName evidence="3">Capsule polysaccharide biosynthesis protein</fullName>
    </recommendedName>
</protein>
<organism evidence="1 2">
    <name type="scientific">Neoroseomonas alkaliterrae</name>
    <dbReference type="NCBI Taxonomy" id="1452450"/>
    <lineage>
        <taxon>Bacteria</taxon>
        <taxon>Pseudomonadati</taxon>
        <taxon>Pseudomonadota</taxon>
        <taxon>Alphaproteobacteria</taxon>
        <taxon>Acetobacterales</taxon>
        <taxon>Acetobacteraceae</taxon>
        <taxon>Neoroseomonas</taxon>
    </lineage>
</organism>
<dbReference type="GO" id="GO:0000271">
    <property type="term" value="P:polysaccharide biosynthetic process"/>
    <property type="evidence" value="ECO:0007669"/>
    <property type="project" value="InterPro"/>
</dbReference>
<dbReference type="RefSeq" id="WP_184485327.1">
    <property type="nucleotide sequence ID" value="NZ_JAAEDJ010000219.1"/>
</dbReference>
<accession>A0A840XRD9</accession>
<reference evidence="1 2" key="1">
    <citation type="submission" date="2020-08" db="EMBL/GenBank/DDBJ databases">
        <title>Genomic Encyclopedia of Type Strains, Phase IV (KMG-IV): sequencing the most valuable type-strain genomes for metagenomic binning, comparative biology and taxonomic classification.</title>
        <authorList>
            <person name="Goeker M."/>
        </authorList>
    </citation>
    <scope>NUCLEOTIDE SEQUENCE [LARGE SCALE GENOMIC DNA]</scope>
    <source>
        <strain evidence="1 2">DSM 25895</strain>
    </source>
</reference>
<dbReference type="InterPro" id="IPR007833">
    <property type="entry name" value="Capsule_polysaccharide_synth"/>
</dbReference>
<dbReference type="GO" id="GO:0015774">
    <property type="term" value="P:polysaccharide transport"/>
    <property type="evidence" value="ECO:0007669"/>
    <property type="project" value="InterPro"/>
</dbReference>
<sequence length="376" mass="41361">MQGELRDGVALVPAASLLSLALDRRDEFRRDMRRTIARFHDCDTPRERARVLQALFAPRWIVLYVPGQRSEPIRAALLHAVERVGGSITFIRKGAEVPREDNAILLNHHSRGERRGLWHYKAAYLPFMAHIDRKGYSGWSELHDETPERLAAIGAEEARAFFVALARHVIGGRITGSRQPAAAPPPEPGYVFVPLQVPGDTVLSLLFAKEGYLPAMETAIRAMLARGERVVAKPHPKGRTAEVMAMLGRLACGNLLVSDGSIHDLLPGCKAVLTANSAVGFEALLHEKPVLCLARADYRHAAHALREPADAPRAFDAALAAHDPVRIHRLVHLALTRHQADLRSPEAMDRQVLRMLCVHGLDTLAARAQPGVTEEG</sequence>
<keyword evidence="2" id="KW-1185">Reference proteome</keyword>
<evidence type="ECO:0000313" key="2">
    <source>
        <dbReference type="Proteomes" id="UP000562254"/>
    </source>
</evidence>
<dbReference type="AlphaFoldDB" id="A0A840XRD9"/>
<proteinExistence type="predicted"/>
<dbReference type="EMBL" id="JACIJE010000007">
    <property type="protein sequence ID" value="MBB5690486.1"/>
    <property type="molecule type" value="Genomic_DNA"/>
</dbReference>
<evidence type="ECO:0000313" key="1">
    <source>
        <dbReference type="EMBL" id="MBB5690486.1"/>
    </source>
</evidence>